<protein>
    <submittedName>
        <fullName evidence="1">Glycosyltransferase family 2 protein</fullName>
    </submittedName>
</protein>
<gene>
    <name evidence="1" type="ORF">FAA86_22515</name>
</gene>
<comment type="caution">
    <text evidence="1">The sequence shown here is derived from an EMBL/GenBank/DDBJ whole genome shotgun (WGS) entry which is preliminary data.</text>
</comment>
<evidence type="ECO:0000313" key="2">
    <source>
        <dbReference type="Proteomes" id="UP000307378"/>
    </source>
</evidence>
<reference evidence="1 2" key="1">
    <citation type="submission" date="2019-04" db="EMBL/GenBank/DDBJ databases">
        <title>genome sequence of strain W3.</title>
        <authorList>
            <person name="Gao J."/>
            <person name="Sun J."/>
        </authorList>
    </citation>
    <scope>NUCLEOTIDE SEQUENCE [LARGE SCALE GENOMIC DNA]</scope>
    <source>
        <strain evidence="1 2">W3</strain>
    </source>
</reference>
<sequence>MSSSDKAARDVAEHLLTVSIVTFQPDMEILRRTLESLVAALTGFEHNLVKVFVIQNSDSNAVPLAVARILANYHFEIITGHGNIGFGAAHNLILPKTGRFHLILNPDIEMDPAALINAIHFMSNNRECGLVTPKAHWPDGQRQYLCKNYPALFDLLLRGFAPALLKQIFAKRLDRYEMRTETADSDFWDPPIVSGCFMFFDGDILRRLNGFDPSYFLYFEDFDLSLRTSQITRIVYVPKVKVIHAGGHAAKKGMKHIRLFAKSARTFYRRHGLRLV</sequence>
<evidence type="ECO:0000313" key="1">
    <source>
        <dbReference type="EMBL" id="THV31084.1"/>
    </source>
</evidence>
<dbReference type="PANTHER" id="PTHR43179">
    <property type="entry name" value="RHAMNOSYLTRANSFERASE WBBL"/>
    <property type="match status" value="1"/>
</dbReference>
<dbReference type="SUPFAM" id="SSF53448">
    <property type="entry name" value="Nucleotide-diphospho-sugar transferases"/>
    <property type="match status" value="1"/>
</dbReference>
<dbReference type="Proteomes" id="UP000307378">
    <property type="component" value="Unassembled WGS sequence"/>
</dbReference>
<proteinExistence type="predicted"/>
<organism evidence="1 2">
    <name type="scientific">Rhizobium rosettiformans W3</name>
    <dbReference type="NCBI Taxonomy" id="538378"/>
    <lineage>
        <taxon>Bacteria</taxon>
        <taxon>Pseudomonadati</taxon>
        <taxon>Pseudomonadota</taxon>
        <taxon>Alphaproteobacteria</taxon>
        <taxon>Hyphomicrobiales</taxon>
        <taxon>Rhizobiaceae</taxon>
        <taxon>Rhizobium/Agrobacterium group</taxon>
        <taxon>Rhizobium</taxon>
    </lineage>
</organism>
<dbReference type="RefSeq" id="WP_136543348.1">
    <property type="nucleotide sequence ID" value="NZ_STGU01000023.1"/>
</dbReference>
<dbReference type="InterPro" id="IPR029044">
    <property type="entry name" value="Nucleotide-diphossugar_trans"/>
</dbReference>
<dbReference type="EMBL" id="STGU01000023">
    <property type="protein sequence ID" value="THV31084.1"/>
    <property type="molecule type" value="Genomic_DNA"/>
</dbReference>
<keyword evidence="1" id="KW-0808">Transferase</keyword>
<dbReference type="AlphaFoldDB" id="A0A4S8PSE8"/>
<dbReference type="GO" id="GO:0016740">
    <property type="term" value="F:transferase activity"/>
    <property type="evidence" value="ECO:0007669"/>
    <property type="project" value="UniProtKB-KW"/>
</dbReference>
<dbReference type="Pfam" id="PF13641">
    <property type="entry name" value="Glyco_tranf_2_3"/>
    <property type="match status" value="1"/>
</dbReference>
<dbReference type="Gene3D" id="3.90.550.10">
    <property type="entry name" value="Spore Coat Polysaccharide Biosynthesis Protein SpsA, Chain A"/>
    <property type="match status" value="1"/>
</dbReference>
<dbReference type="PANTHER" id="PTHR43179:SF10">
    <property type="entry name" value="GLYCOSYL TRANSFERASE"/>
    <property type="match status" value="1"/>
</dbReference>
<name>A0A4S8PSE8_9HYPH</name>
<accession>A0A4S8PSE8</accession>